<dbReference type="Proteomes" id="UP000032233">
    <property type="component" value="Unassembled WGS sequence"/>
</dbReference>
<keyword evidence="1" id="KW-0547">Nucleotide-binding</keyword>
<dbReference type="InterPro" id="IPR036265">
    <property type="entry name" value="HIT-like_sf"/>
</dbReference>
<dbReference type="Pfam" id="PF01230">
    <property type="entry name" value="HIT"/>
    <property type="match status" value="1"/>
</dbReference>
<dbReference type="CDD" id="cd01275">
    <property type="entry name" value="FHIT"/>
    <property type="match status" value="1"/>
</dbReference>
<dbReference type="GO" id="GO:0000166">
    <property type="term" value="F:nucleotide binding"/>
    <property type="evidence" value="ECO:0007669"/>
    <property type="project" value="UniProtKB-KW"/>
</dbReference>
<comment type="caution">
    <text evidence="6">The sequence shown here is derived from an EMBL/GenBank/DDBJ whole genome shotgun (WGS) entry which is preliminary data.</text>
</comment>
<dbReference type="PROSITE" id="PS51084">
    <property type="entry name" value="HIT_2"/>
    <property type="match status" value="1"/>
</dbReference>
<keyword evidence="7" id="KW-1185">Reference proteome</keyword>
<evidence type="ECO:0000256" key="4">
    <source>
        <dbReference type="PROSITE-ProRule" id="PRU00464"/>
    </source>
</evidence>
<feature type="short sequence motif" description="Histidine triad motif" evidence="4">
    <location>
        <begin position="117"/>
        <end position="121"/>
    </location>
</feature>
<dbReference type="GO" id="GO:0016787">
    <property type="term" value="F:hydrolase activity"/>
    <property type="evidence" value="ECO:0007669"/>
    <property type="project" value="UniProtKB-KW"/>
</dbReference>
<evidence type="ECO:0000259" key="5">
    <source>
        <dbReference type="PROSITE" id="PS51084"/>
    </source>
</evidence>
<feature type="domain" description="HIT" evidence="5">
    <location>
        <begin position="23"/>
        <end position="132"/>
    </location>
</feature>
<gene>
    <name evidence="6" type="ORF">X474_22310</name>
</gene>
<evidence type="ECO:0000313" key="7">
    <source>
        <dbReference type="Proteomes" id="UP000032233"/>
    </source>
</evidence>
<dbReference type="STRING" id="1429043.X474_22310"/>
<reference evidence="6 7" key="1">
    <citation type="submission" date="2013-11" db="EMBL/GenBank/DDBJ databases">
        <title>Metagenomic analysis of a methanogenic consortium involved in long chain n-alkane degradation.</title>
        <authorList>
            <person name="Davidova I.A."/>
            <person name="Callaghan A.V."/>
            <person name="Wawrik B."/>
            <person name="Pruitt S."/>
            <person name="Marks C."/>
            <person name="Duncan K.E."/>
            <person name="Suflita J.M."/>
        </authorList>
    </citation>
    <scope>NUCLEOTIDE SEQUENCE [LARGE SCALE GENOMIC DNA]</scope>
    <source>
        <strain evidence="6 7">SPR</strain>
    </source>
</reference>
<dbReference type="InterPro" id="IPR052908">
    <property type="entry name" value="AP-4-A_phosphorylase"/>
</dbReference>
<sequence>MKNLWAPWRMTYILDEEKPPGCIFCLAKDGRGADDLVLGVGEHTLVMMNKFPYNNGHLLVAPRRHKAALEDLTPQEKTDLMQKVELAVKALKEVMNPQGFNVGLNLGETAGAGIAEHLHFHVVPRWGGDVNFMTVMGEVRVIPEHIRATYEKLKPHFAVMEKEKRAS</sequence>
<dbReference type="SUPFAM" id="SSF54197">
    <property type="entry name" value="HIT-like"/>
    <property type="match status" value="1"/>
</dbReference>
<name>A0A0D2GAA0_9BACT</name>
<protein>
    <submittedName>
        <fullName evidence="6">HIT family hydrolase</fullName>
    </submittedName>
</protein>
<dbReference type="InterPro" id="IPR039383">
    <property type="entry name" value="FHIT"/>
</dbReference>
<accession>A0A0D2GAA0</accession>
<feature type="binding site" evidence="3">
    <location>
        <position position="49"/>
    </location>
    <ligand>
        <name>substrate</name>
    </ligand>
</feature>
<evidence type="ECO:0000256" key="2">
    <source>
        <dbReference type="PIRSR" id="PIRSR639383-1"/>
    </source>
</evidence>
<proteinExistence type="predicted"/>
<dbReference type="OrthoDB" id="9784774at2"/>
<evidence type="ECO:0000256" key="3">
    <source>
        <dbReference type="PIRSR" id="PIRSR639383-2"/>
    </source>
</evidence>
<organism evidence="6 7">
    <name type="scientific">Dethiosulfatarculus sandiegensis</name>
    <dbReference type="NCBI Taxonomy" id="1429043"/>
    <lineage>
        <taxon>Bacteria</taxon>
        <taxon>Pseudomonadati</taxon>
        <taxon>Thermodesulfobacteriota</taxon>
        <taxon>Desulfarculia</taxon>
        <taxon>Desulfarculales</taxon>
        <taxon>Desulfarculaceae</taxon>
        <taxon>Dethiosulfatarculus</taxon>
    </lineage>
</organism>
<dbReference type="RefSeq" id="WP_044351523.1">
    <property type="nucleotide sequence ID" value="NZ_AZAC01000044.1"/>
</dbReference>
<feature type="binding site" evidence="3">
    <location>
        <position position="121"/>
    </location>
    <ligand>
        <name>substrate</name>
    </ligand>
</feature>
<dbReference type="InterPro" id="IPR011146">
    <property type="entry name" value="HIT-like"/>
</dbReference>
<dbReference type="InParanoid" id="A0A0D2GAA0"/>
<dbReference type="EMBL" id="AZAC01000044">
    <property type="protein sequence ID" value="KIX11812.1"/>
    <property type="molecule type" value="Genomic_DNA"/>
</dbReference>
<evidence type="ECO:0000256" key="1">
    <source>
        <dbReference type="ARBA" id="ARBA00022741"/>
    </source>
</evidence>
<feature type="active site" description="Tele-AMP-histidine intermediate" evidence="2">
    <location>
        <position position="119"/>
    </location>
</feature>
<dbReference type="AlphaFoldDB" id="A0A0D2GAA0"/>
<dbReference type="PANTHER" id="PTHR42997">
    <property type="entry name" value="HIT FAMILY HYDROLASE"/>
    <property type="match status" value="1"/>
</dbReference>
<dbReference type="Gene3D" id="3.30.428.10">
    <property type="entry name" value="HIT-like"/>
    <property type="match status" value="1"/>
</dbReference>
<dbReference type="PANTHER" id="PTHR42997:SF1">
    <property type="entry name" value="AP-4-A PHOSPHORYLASE"/>
    <property type="match status" value="1"/>
</dbReference>
<keyword evidence="6" id="KW-0378">Hydrolase</keyword>
<evidence type="ECO:0000313" key="6">
    <source>
        <dbReference type="EMBL" id="KIX11812.1"/>
    </source>
</evidence>